<dbReference type="EMBL" id="JAEPQZ010000004">
    <property type="protein sequence ID" value="KAG2182488.1"/>
    <property type="molecule type" value="Genomic_DNA"/>
</dbReference>
<keyword evidence="5" id="KW-1185">Reference proteome</keyword>
<feature type="compositionally biased region" description="Low complexity" evidence="3">
    <location>
        <begin position="19"/>
        <end position="28"/>
    </location>
</feature>
<protein>
    <recommendedName>
        <fullName evidence="6">Nudix hydrolase domain-containing protein</fullName>
    </recommendedName>
</protein>
<dbReference type="GO" id="GO:0016787">
    <property type="term" value="F:hydrolase activity"/>
    <property type="evidence" value="ECO:0007669"/>
    <property type="project" value="UniProtKB-KW"/>
</dbReference>
<dbReference type="Gene3D" id="3.90.79.10">
    <property type="entry name" value="Nucleoside Triphosphate Pyrophosphohydrolase"/>
    <property type="match status" value="1"/>
</dbReference>
<accession>A0A8H7PZ86</accession>
<dbReference type="GO" id="GO:0005634">
    <property type="term" value="C:nucleus"/>
    <property type="evidence" value="ECO:0007669"/>
    <property type="project" value="TreeGrafter"/>
</dbReference>
<dbReference type="GO" id="GO:0005737">
    <property type="term" value="C:cytoplasm"/>
    <property type="evidence" value="ECO:0007669"/>
    <property type="project" value="TreeGrafter"/>
</dbReference>
<sequence>MTLFGRSRGKKTNDDPVVVRKPVPRNDVQSPTPDYASLQSLKVAPVLSNVSDEADPESKTKVPKFQVVCLPLDMSAGRVLLVTKTDDNNVWVLPKWNLIEGNPPEATAHGIATHLAGVQGRLTSHIGEFTQQGKKKRIKAYITVYEFQTTAVLDEYQAKESRSRRWVRHFTYVDAMQALSDKPFQQTILRRTSIAPKF</sequence>
<evidence type="ECO:0000313" key="5">
    <source>
        <dbReference type="Proteomes" id="UP000654370"/>
    </source>
</evidence>
<dbReference type="AlphaFoldDB" id="A0A8H7PZ86"/>
<gene>
    <name evidence="4" type="ORF">INT43_007418</name>
</gene>
<evidence type="ECO:0008006" key="6">
    <source>
        <dbReference type="Google" id="ProtNLM"/>
    </source>
</evidence>
<evidence type="ECO:0000256" key="1">
    <source>
        <dbReference type="ARBA" id="ARBA00022723"/>
    </source>
</evidence>
<dbReference type="OrthoDB" id="2410628at2759"/>
<evidence type="ECO:0000256" key="3">
    <source>
        <dbReference type="SAM" id="MobiDB-lite"/>
    </source>
</evidence>
<organism evidence="4 5">
    <name type="scientific">Mortierella isabellina</name>
    <name type="common">Filamentous fungus</name>
    <name type="synonym">Umbelopsis isabellina</name>
    <dbReference type="NCBI Taxonomy" id="91625"/>
    <lineage>
        <taxon>Eukaryota</taxon>
        <taxon>Fungi</taxon>
        <taxon>Fungi incertae sedis</taxon>
        <taxon>Mucoromycota</taxon>
        <taxon>Mucoromycotina</taxon>
        <taxon>Umbelopsidomycetes</taxon>
        <taxon>Umbelopsidales</taxon>
        <taxon>Umbelopsidaceae</taxon>
        <taxon>Umbelopsis</taxon>
    </lineage>
</organism>
<dbReference type="PANTHER" id="PTHR12629">
    <property type="entry name" value="DIPHOSPHOINOSITOL POLYPHOSPHATE PHOSPHOHYDROLASE"/>
    <property type="match status" value="1"/>
</dbReference>
<reference evidence="4" key="1">
    <citation type="submission" date="2020-12" db="EMBL/GenBank/DDBJ databases">
        <title>Metabolic potential, ecology and presence of endohyphal bacteria is reflected in genomic diversity of Mucoromycotina.</title>
        <authorList>
            <person name="Muszewska A."/>
            <person name="Okrasinska A."/>
            <person name="Steczkiewicz K."/>
            <person name="Drgas O."/>
            <person name="Orlowska M."/>
            <person name="Perlinska-Lenart U."/>
            <person name="Aleksandrzak-Piekarczyk T."/>
            <person name="Szatraj K."/>
            <person name="Zielenkiewicz U."/>
            <person name="Pilsyk S."/>
            <person name="Malc E."/>
            <person name="Mieczkowski P."/>
            <person name="Kruszewska J.S."/>
            <person name="Biernat P."/>
            <person name="Pawlowska J."/>
        </authorList>
    </citation>
    <scope>NUCLEOTIDE SEQUENCE</scope>
    <source>
        <strain evidence="4">WA0000067209</strain>
    </source>
</reference>
<dbReference type="Proteomes" id="UP000654370">
    <property type="component" value="Unassembled WGS sequence"/>
</dbReference>
<evidence type="ECO:0000256" key="2">
    <source>
        <dbReference type="ARBA" id="ARBA00022801"/>
    </source>
</evidence>
<proteinExistence type="predicted"/>
<keyword evidence="2" id="KW-0378">Hydrolase</keyword>
<feature type="region of interest" description="Disordered" evidence="3">
    <location>
        <begin position="1"/>
        <end position="35"/>
    </location>
</feature>
<evidence type="ECO:0000313" key="4">
    <source>
        <dbReference type="EMBL" id="KAG2182488.1"/>
    </source>
</evidence>
<dbReference type="GO" id="GO:0046872">
    <property type="term" value="F:metal ion binding"/>
    <property type="evidence" value="ECO:0007669"/>
    <property type="project" value="UniProtKB-KW"/>
</dbReference>
<comment type="caution">
    <text evidence="4">The sequence shown here is derived from an EMBL/GenBank/DDBJ whole genome shotgun (WGS) entry which is preliminary data.</text>
</comment>
<name>A0A8H7PZ86_MORIS</name>
<keyword evidence="1" id="KW-0479">Metal-binding</keyword>
<dbReference type="PANTHER" id="PTHR12629:SF0">
    <property type="entry name" value="DIPHOSPHOINOSITOL-POLYPHOSPHATE DIPHOSPHATASE"/>
    <property type="match status" value="1"/>
</dbReference>